<dbReference type="AlphaFoldDB" id="A0A0F9LU28"/>
<protein>
    <submittedName>
        <fullName evidence="1">Uncharacterized protein</fullName>
    </submittedName>
</protein>
<organism evidence="1">
    <name type="scientific">marine sediment metagenome</name>
    <dbReference type="NCBI Taxonomy" id="412755"/>
    <lineage>
        <taxon>unclassified sequences</taxon>
        <taxon>metagenomes</taxon>
        <taxon>ecological metagenomes</taxon>
    </lineage>
</organism>
<accession>A0A0F9LU28</accession>
<reference evidence="1" key="1">
    <citation type="journal article" date="2015" name="Nature">
        <title>Complex archaea that bridge the gap between prokaryotes and eukaryotes.</title>
        <authorList>
            <person name="Spang A."/>
            <person name="Saw J.H."/>
            <person name="Jorgensen S.L."/>
            <person name="Zaremba-Niedzwiedzka K."/>
            <person name="Martijn J."/>
            <person name="Lind A.E."/>
            <person name="van Eijk R."/>
            <person name="Schleper C."/>
            <person name="Guy L."/>
            <person name="Ettema T.J."/>
        </authorList>
    </citation>
    <scope>NUCLEOTIDE SEQUENCE</scope>
</reference>
<proteinExistence type="predicted"/>
<comment type="caution">
    <text evidence="1">The sequence shown here is derived from an EMBL/GenBank/DDBJ whole genome shotgun (WGS) entry which is preliminary data.</text>
</comment>
<evidence type="ECO:0000313" key="1">
    <source>
        <dbReference type="EMBL" id="KKM60602.1"/>
    </source>
</evidence>
<gene>
    <name evidence="1" type="ORF">LCGC14_1540200</name>
</gene>
<name>A0A0F9LU28_9ZZZZ</name>
<sequence length="51" mass="6003">MVCPACFKEEWLEQEPFDIHTMVGRWQCIECGWVYVVAFIISEVTCFKKGD</sequence>
<dbReference type="EMBL" id="LAZR01011649">
    <property type="protein sequence ID" value="KKM60602.1"/>
    <property type="molecule type" value="Genomic_DNA"/>
</dbReference>